<dbReference type="InterPro" id="IPR016181">
    <property type="entry name" value="Acyl_CoA_acyltransferase"/>
</dbReference>
<keyword evidence="3" id="KW-1185">Reference proteome</keyword>
<evidence type="ECO:0000259" key="1">
    <source>
        <dbReference type="PROSITE" id="PS51186"/>
    </source>
</evidence>
<dbReference type="OrthoDB" id="3355436at2"/>
<keyword evidence="2" id="KW-0808">Transferase</keyword>
<dbReference type="SUPFAM" id="SSF55729">
    <property type="entry name" value="Acyl-CoA N-acyltransferases (Nat)"/>
    <property type="match status" value="1"/>
</dbReference>
<dbReference type="CDD" id="cd04301">
    <property type="entry name" value="NAT_SF"/>
    <property type="match status" value="1"/>
</dbReference>
<dbReference type="PROSITE" id="PS51186">
    <property type="entry name" value="GNAT"/>
    <property type="match status" value="1"/>
</dbReference>
<accession>A0A3G8ZU72</accession>
<dbReference type="AlphaFoldDB" id="A0A3G8ZU72"/>
<dbReference type="Proteomes" id="UP000268084">
    <property type="component" value="Chromosome"/>
</dbReference>
<protein>
    <submittedName>
        <fullName evidence="2">GNAT family N-acetyltransferase</fullName>
    </submittedName>
</protein>
<evidence type="ECO:0000313" key="3">
    <source>
        <dbReference type="Proteomes" id="UP000268084"/>
    </source>
</evidence>
<name>A0A3G8ZU72_9ACTN</name>
<dbReference type="Pfam" id="PF13508">
    <property type="entry name" value="Acetyltransf_7"/>
    <property type="match status" value="1"/>
</dbReference>
<dbReference type="Gene3D" id="3.40.630.30">
    <property type="match status" value="1"/>
</dbReference>
<feature type="domain" description="N-acetyltransferase" evidence="1">
    <location>
        <begin position="57"/>
        <end position="222"/>
    </location>
</feature>
<sequence>MAMERIVDDPAAAADAIAAGGLLDRHCLHMVLDLPGFSRRQVGAVGRDTTHSLPRGFAIAPMSPDRAREYGSVIARAYPAAHPDHEPTDSDPESAGQAVLDIMAGLVMGPWIAAASVHISDQTGRIVGHILISETTSHGAGVAGPFVTDICVDPAAARSGLGGALLAESAWRLAEIGWPVVTLVVTVGNPAQRLYERQGFRVVAESWRIETQTEQPSKSPVPT</sequence>
<proteinExistence type="predicted"/>
<dbReference type="InterPro" id="IPR000182">
    <property type="entry name" value="GNAT_dom"/>
</dbReference>
<dbReference type="RefSeq" id="WP_124798934.1">
    <property type="nucleotide sequence ID" value="NZ_CP034170.1"/>
</dbReference>
<dbReference type="GO" id="GO:0016747">
    <property type="term" value="F:acyltransferase activity, transferring groups other than amino-acyl groups"/>
    <property type="evidence" value="ECO:0007669"/>
    <property type="project" value="InterPro"/>
</dbReference>
<reference evidence="2 3" key="1">
    <citation type="submission" date="2018-11" db="EMBL/GenBank/DDBJ databases">
        <authorList>
            <person name="Da X."/>
        </authorList>
    </citation>
    <scope>NUCLEOTIDE SEQUENCE [LARGE SCALE GENOMIC DNA]</scope>
    <source>
        <strain evidence="2 3">S14-144</strain>
    </source>
</reference>
<reference evidence="2 3" key="2">
    <citation type="submission" date="2018-12" db="EMBL/GenBank/DDBJ databases">
        <title>Nakamurella antarcticus sp. nov., isolated from Antarctica South Shetland Islands soil.</title>
        <authorList>
            <person name="Peng F."/>
        </authorList>
    </citation>
    <scope>NUCLEOTIDE SEQUENCE [LARGE SCALE GENOMIC DNA]</scope>
    <source>
        <strain evidence="2 3">S14-144</strain>
    </source>
</reference>
<evidence type="ECO:0000313" key="2">
    <source>
        <dbReference type="EMBL" id="AZI58024.1"/>
    </source>
</evidence>
<dbReference type="KEGG" id="nak:EH165_07600"/>
<organism evidence="2 3">
    <name type="scientific">Nakamurella antarctica</name>
    <dbReference type="NCBI Taxonomy" id="1902245"/>
    <lineage>
        <taxon>Bacteria</taxon>
        <taxon>Bacillati</taxon>
        <taxon>Actinomycetota</taxon>
        <taxon>Actinomycetes</taxon>
        <taxon>Nakamurellales</taxon>
        <taxon>Nakamurellaceae</taxon>
        <taxon>Nakamurella</taxon>
    </lineage>
</organism>
<dbReference type="EMBL" id="CP034170">
    <property type="protein sequence ID" value="AZI58024.1"/>
    <property type="molecule type" value="Genomic_DNA"/>
</dbReference>
<gene>
    <name evidence="2" type="ORF">EH165_07600</name>
</gene>